<evidence type="ECO:0000256" key="7">
    <source>
        <dbReference type="ARBA" id="ARBA00022692"/>
    </source>
</evidence>
<dbReference type="GO" id="GO:0017038">
    <property type="term" value="P:protein import"/>
    <property type="evidence" value="ECO:0007669"/>
    <property type="project" value="TreeGrafter"/>
</dbReference>
<dbReference type="NCBIfam" id="TIGR02797">
    <property type="entry name" value="exbB"/>
    <property type="match status" value="1"/>
</dbReference>
<organism evidence="15 16">
    <name type="scientific">Luteimonas deserti</name>
    <dbReference type="NCBI Taxonomy" id="2752306"/>
    <lineage>
        <taxon>Bacteria</taxon>
        <taxon>Pseudomonadati</taxon>
        <taxon>Pseudomonadota</taxon>
        <taxon>Gammaproteobacteria</taxon>
        <taxon>Lysobacterales</taxon>
        <taxon>Lysobacteraceae</taxon>
        <taxon>Luteimonas</taxon>
    </lineage>
</organism>
<keyword evidence="8 12" id="KW-0653">Protein transport</keyword>
<evidence type="ECO:0000256" key="10">
    <source>
        <dbReference type="ARBA" id="ARBA00023136"/>
    </source>
</evidence>
<dbReference type="Pfam" id="PF01618">
    <property type="entry name" value="MotA_ExbB"/>
    <property type="match status" value="1"/>
</dbReference>
<keyword evidence="16" id="KW-1185">Reference proteome</keyword>
<dbReference type="InterPro" id="IPR002898">
    <property type="entry name" value="MotA_ExbB_proton_chnl"/>
</dbReference>
<dbReference type="InterPro" id="IPR014164">
    <property type="entry name" value="TonB_ExbB_1"/>
</dbReference>
<dbReference type="AlphaFoldDB" id="A0A7Z0TXA0"/>
<feature type="transmembrane region" description="Helical" evidence="13">
    <location>
        <begin position="116"/>
        <end position="137"/>
    </location>
</feature>
<evidence type="ECO:0000256" key="5">
    <source>
        <dbReference type="ARBA" id="ARBA00022475"/>
    </source>
</evidence>
<comment type="subunit">
    <text evidence="2">The accessory proteins ExbB and ExbD seem to form a complex with TonB.</text>
</comment>
<evidence type="ECO:0000313" key="15">
    <source>
        <dbReference type="EMBL" id="NYZ64264.1"/>
    </source>
</evidence>
<comment type="function">
    <text evidence="11">Involved in the TonB-dependent energy-dependent transport of various receptor-bound substrates. Protects ExbD from proteolytic degradation and functionally stabilizes TonB.</text>
</comment>
<evidence type="ECO:0000256" key="13">
    <source>
        <dbReference type="SAM" id="Phobius"/>
    </source>
</evidence>
<dbReference type="GO" id="GO:0005886">
    <property type="term" value="C:plasma membrane"/>
    <property type="evidence" value="ECO:0007669"/>
    <property type="project" value="UniProtKB-SubCell"/>
</dbReference>
<dbReference type="PANTHER" id="PTHR30625:SF16">
    <property type="entry name" value="BIOPOLYMER TRANSPORT PROTEIN EXBB"/>
    <property type="match status" value="1"/>
</dbReference>
<evidence type="ECO:0000256" key="6">
    <source>
        <dbReference type="ARBA" id="ARBA00022519"/>
    </source>
</evidence>
<evidence type="ECO:0000256" key="3">
    <source>
        <dbReference type="ARBA" id="ARBA00022093"/>
    </source>
</evidence>
<keyword evidence="9 13" id="KW-1133">Transmembrane helix</keyword>
<dbReference type="GO" id="GO:0022857">
    <property type="term" value="F:transmembrane transporter activity"/>
    <property type="evidence" value="ECO:0007669"/>
    <property type="project" value="InterPro"/>
</dbReference>
<feature type="transmembrane region" description="Helical" evidence="13">
    <location>
        <begin position="12"/>
        <end position="29"/>
    </location>
</feature>
<evidence type="ECO:0000256" key="2">
    <source>
        <dbReference type="ARBA" id="ARBA00011471"/>
    </source>
</evidence>
<keyword evidence="5" id="KW-1003">Cell membrane</keyword>
<evidence type="ECO:0000256" key="4">
    <source>
        <dbReference type="ARBA" id="ARBA00022448"/>
    </source>
</evidence>
<name>A0A7Z0TXA0_9GAMM</name>
<comment type="subcellular location">
    <subcellularLocation>
        <location evidence="1">Cell inner membrane</location>
        <topology evidence="1">Multi-pass membrane protein</topology>
    </subcellularLocation>
    <subcellularLocation>
        <location evidence="12">Membrane</location>
        <topology evidence="12">Multi-pass membrane protein</topology>
    </subcellularLocation>
</comment>
<accession>A0A7Z0TXA0</accession>
<dbReference type="PANTHER" id="PTHR30625">
    <property type="entry name" value="PROTEIN TOLQ"/>
    <property type="match status" value="1"/>
</dbReference>
<feature type="domain" description="MotA/TolQ/ExbB proton channel" evidence="14">
    <location>
        <begin position="88"/>
        <end position="187"/>
    </location>
</feature>
<comment type="caution">
    <text evidence="15">The sequence shown here is derived from an EMBL/GenBank/DDBJ whole genome shotgun (WGS) entry which is preliminary data.</text>
</comment>
<keyword evidence="7 13" id="KW-0812">Transmembrane</keyword>
<protein>
    <recommendedName>
        <fullName evidence="3">Biopolymer transport protein ExbB</fullName>
    </recommendedName>
</protein>
<evidence type="ECO:0000256" key="11">
    <source>
        <dbReference type="ARBA" id="ARBA00024816"/>
    </source>
</evidence>
<evidence type="ECO:0000256" key="1">
    <source>
        <dbReference type="ARBA" id="ARBA00004429"/>
    </source>
</evidence>
<gene>
    <name evidence="15" type="primary">exbB</name>
    <name evidence="15" type="ORF">H0E82_16110</name>
</gene>
<evidence type="ECO:0000256" key="9">
    <source>
        <dbReference type="ARBA" id="ARBA00022989"/>
    </source>
</evidence>
<reference evidence="15 16" key="1">
    <citation type="submission" date="2020-07" db="EMBL/GenBank/DDBJ databases">
        <title>isolation of Luteimonas sp. SJ-16.</title>
        <authorList>
            <person name="Huang X.-X."/>
            <person name="Xu L."/>
            <person name="Sun J.-Q."/>
        </authorList>
    </citation>
    <scope>NUCLEOTIDE SEQUENCE [LARGE SCALE GENOMIC DNA]</scope>
    <source>
        <strain evidence="15 16">SJ-16</strain>
    </source>
</reference>
<evidence type="ECO:0000313" key="16">
    <source>
        <dbReference type="Proteomes" id="UP000589896"/>
    </source>
</evidence>
<evidence type="ECO:0000256" key="8">
    <source>
        <dbReference type="ARBA" id="ARBA00022927"/>
    </source>
</evidence>
<dbReference type="InterPro" id="IPR050790">
    <property type="entry name" value="ExbB/TolQ_transport"/>
</dbReference>
<comment type="similarity">
    <text evidence="12">Belongs to the exbB/tolQ family.</text>
</comment>
<dbReference type="EMBL" id="JACCJZ010000020">
    <property type="protein sequence ID" value="NYZ64264.1"/>
    <property type="molecule type" value="Genomic_DNA"/>
</dbReference>
<evidence type="ECO:0000259" key="14">
    <source>
        <dbReference type="Pfam" id="PF01618"/>
    </source>
</evidence>
<keyword evidence="10 13" id="KW-0472">Membrane</keyword>
<dbReference type="Proteomes" id="UP000589896">
    <property type="component" value="Unassembled WGS sequence"/>
</dbReference>
<keyword evidence="4 12" id="KW-0813">Transport</keyword>
<keyword evidence="6" id="KW-0997">Cell inner membrane</keyword>
<feature type="transmembrane region" description="Helical" evidence="13">
    <location>
        <begin position="157"/>
        <end position="180"/>
    </location>
</feature>
<sequence>MFLQADLVVKAVMVILLLASVLTWTVMLAKSRELARVRRALVDAGKDAGQSQRLLDLADTPSMPHGIARDLFDAARHELQLSAGIESHAGIRERVQSRLERLELAHVRELRTGMGVLATIGATAPFIGLFGTVWGIMNSFVGIAESGTTNLAVVAPGIAEALLATALGLVAAIPAVIVYNHFARVLASVRGAMGDLSAALQQLVSRDLDRAAQDR</sequence>
<proteinExistence type="inferred from homology"/>
<evidence type="ECO:0000256" key="12">
    <source>
        <dbReference type="RuleBase" id="RU004057"/>
    </source>
</evidence>